<keyword evidence="13" id="KW-1185">Reference proteome</keyword>
<sequence length="942" mass="106456">MLAYNCRLANIVLHITGVYNMAHNMSCMVAAKCGVSNKQQLTDSLLHLITLDSNPSNLVSAPSDQAFSSISQNIPVQYHINLQEGHFNGTPFAGLATSINTNNNFSTNNSHLYTFSANSVISGECFGNCGVSGVGGASVVGIESDSKQSNSQPQVHLSAQLCNLETSVEKVLCLLPNPKETRLSEACFLGGAQVRMVVPVLGQDAVKNIQESNNSKNCNKNSTITKNRNNSKNNSKNKELVKSVESENNGEQYSPPKHCFNYRVIEYKPPLDKNEEKCKDDQFSVSQLPASNKALDAKEVEKLLQNVLWKSNQHEKKTEGGVETTGSGGCDTGYSSRCSTPPGPSCLSDAIDPKHGTKRHLDVPARRSTNNSNCESRSGSPSACSVSSQGSYRNPRQKRRYNNNSDGQNIHHNNHAYSHHHPLHQNQPHQPHHQSNHQPYHQSNHQPHHQSNNQSHQPHLRSNYPYINYHHNQYHNHPNHHGGYMGNGSVARGNGQYYNQHCPDLAYRDCSNFQSQRYEKGYNNYGYFGHIDHRWRDFNQHIGDERYGRFNQGRVYSKYNANQYNAHCLPLSDSTLDQSRCLSGRAGTFSEERINVYTKWKCEVVETPSELLTGTEWDGLTKQVWDTFRRHQQKNDTFYKKLKLREKIFKVIRNVLPNCRLYVVGSSLSGFGADCSDVDMCLMVTPGDLDQRTEATAVLRLLQRELNNCGSIQKMELIRAKVPILKFRDATSQVDVDLNCNNAVGIRNTHLLNSYSQLDWRVRPLVLVVKLWAQYHNINNAKDMTISSYSLVLMVIHYLQHGVEPPVLPCLQKTFPEKFRAYAQITSIPVTEKMPTFTSNNHDSLGKLLHGFLDYFANKFTFIEETISVRTGGTVPTAHCRNVKSRKNDTRMWKYLCIEEPFDLTNTARSVYDETVFERVKKVFVDSYKLLNEKSDLACILT</sequence>
<accession>A0AAW0Y1P6</accession>
<feature type="compositionally biased region" description="Polar residues" evidence="9">
    <location>
        <begin position="367"/>
        <end position="394"/>
    </location>
</feature>
<dbReference type="EMBL" id="JARKIK010000018">
    <property type="protein sequence ID" value="KAK8745998.1"/>
    <property type="molecule type" value="Genomic_DNA"/>
</dbReference>
<dbReference type="InterPro" id="IPR054708">
    <property type="entry name" value="MTPAP-like_central"/>
</dbReference>
<keyword evidence="6" id="KW-0479">Metal-binding</keyword>
<feature type="domain" description="Poly(A) RNA polymerase mitochondrial-like central palm" evidence="11">
    <location>
        <begin position="620"/>
        <end position="757"/>
    </location>
</feature>
<dbReference type="SUPFAM" id="SSF81631">
    <property type="entry name" value="PAP/OAS1 substrate-binding domain"/>
    <property type="match status" value="1"/>
</dbReference>
<dbReference type="GO" id="GO:1990817">
    <property type="term" value="F:poly(A) RNA polymerase activity"/>
    <property type="evidence" value="ECO:0007669"/>
    <property type="project" value="TreeGrafter"/>
</dbReference>
<evidence type="ECO:0000256" key="2">
    <source>
        <dbReference type="ARBA" id="ARBA00001946"/>
    </source>
</evidence>
<keyword evidence="4" id="KW-0963">Cytoplasm</keyword>
<evidence type="ECO:0000256" key="3">
    <source>
        <dbReference type="ARBA" id="ARBA00004496"/>
    </source>
</evidence>
<dbReference type="Pfam" id="PF03828">
    <property type="entry name" value="PAP_assoc"/>
    <property type="match status" value="1"/>
</dbReference>
<feature type="compositionally biased region" description="Low complexity" evidence="9">
    <location>
        <begin position="436"/>
        <end position="463"/>
    </location>
</feature>
<evidence type="ECO:0000256" key="5">
    <source>
        <dbReference type="ARBA" id="ARBA00022679"/>
    </source>
</evidence>
<gene>
    <name evidence="12" type="ORF">OTU49_017215</name>
</gene>
<keyword evidence="7" id="KW-0460">Magnesium</keyword>
<reference evidence="12 13" key="1">
    <citation type="journal article" date="2024" name="BMC Genomics">
        <title>Genome assembly of redclaw crayfish (Cherax quadricarinatus) provides insights into its immune adaptation and hypoxia tolerance.</title>
        <authorList>
            <person name="Liu Z."/>
            <person name="Zheng J."/>
            <person name="Li H."/>
            <person name="Fang K."/>
            <person name="Wang S."/>
            <person name="He J."/>
            <person name="Zhou D."/>
            <person name="Weng S."/>
            <person name="Chi M."/>
            <person name="Gu Z."/>
            <person name="He J."/>
            <person name="Li F."/>
            <person name="Wang M."/>
        </authorList>
    </citation>
    <scope>NUCLEOTIDE SEQUENCE [LARGE SCALE GENOMIC DNA]</scope>
    <source>
        <strain evidence="12">ZL_2023a</strain>
    </source>
</reference>
<feature type="domain" description="PAP-associated" evidence="10">
    <location>
        <begin position="844"/>
        <end position="906"/>
    </location>
</feature>
<feature type="region of interest" description="Disordered" evidence="9">
    <location>
        <begin position="211"/>
        <end position="238"/>
    </location>
</feature>
<dbReference type="InterPro" id="IPR043519">
    <property type="entry name" value="NT_sf"/>
</dbReference>
<name>A0AAW0Y1P6_CHEQU</name>
<organism evidence="12 13">
    <name type="scientific">Cherax quadricarinatus</name>
    <name type="common">Australian red claw crayfish</name>
    <dbReference type="NCBI Taxonomy" id="27406"/>
    <lineage>
        <taxon>Eukaryota</taxon>
        <taxon>Metazoa</taxon>
        <taxon>Ecdysozoa</taxon>
        <taxon>Arthropoda</taxon>
        <taxon>Crustacea</taxon>
        <taxon>Multicrustacea</taxon>
        <taxon>Malacostraca</taxon>
        <taxon>Eumalacostraca</taxon>
        <taxon>Eucarida</taxon>
        <taxon>Decapoda</taxon>
        <taxon>Pleocyemata</taxon>
        <taxon>Astacidea</taxon>
        <taxon>Parastacoidea</taxon>
        <taxon>Parastacidae</taxon>
        <taxon>Cherax</taxon>
    </lineage>
</organism>
<evidence type="ECO:0000313" key="12">
    <source>
        <dbReference type="EMBL" id="KAK8745998.1"/>
    </source>
</evidence>
<dbReference type="PANTHER" id="PTHR12271">
    <property type="entry name" value="POLY A POLYMERASE CID PAP -RELATED"/>
    <property type="match status" value="1"/>
</dbReference>
<feature type="compositionally biased region" description="Basic and acidic residues" evidence="9">
    <location>
        <begin position="351"/>
        <end position="365"/>
    </location>
</feature>
<comment type="subcellular location">
    <subcellularLocation>
        <location evidence="3">Cytoplasm</location>
    </subcellularLocation>
</comment>
<proteinExistence type="inferred from homology"/>
<protein>
    <submittedName>
        <fullName evidence="12">Uncharacterized protein</fullName>
    </submittedName>
</protein>
<dbReference type="SUPFAM" id="SSF81301">
    <property type="entry name" value="Nucleotidyltransferase"/>
    <property type="match status" value="1"/>
</dbReference>
<dbReference type="Proteomes" id="UP001445076">
    <property type="component" value="Unassembled WGS sequence"/>
</dbReference>
<keyword evidence="5" id="KW-0808">Transferase</keyword>
<evidence type="ECO:0000259" key="11">
    <source>
        <dbReference type="Pfam" id="PF22600"/>
    </source>
</evidence>
<feature type="compositionally biased region" description="Basic residues" evidence="9">
    <location>
        <begin position="412"/>
        <end position="423"/>
    </location>
</feature>
<dbReference type="GO" id="GO:0031123">
    <property type="term" value="P:RNA 3'-end processing"/>
    <property type="evidence" value="ECO:0007669"/>
    <property type="project" value="TreeGrafter"/>
</dbReference>
<dbReference type="GO" id="GO:0005737">
    <property type="term" value="C:cytoplasm"/>
    <property type="evidence" value="ECO:0007669"/>
    <property type="project" value="UniProtKB-SubCell"/>
</dbReference>
<feature type="compositionally biased region" description="Low complexity" evidence="9">
    <location>
        <begin position="212"/>
        <end position="234"/>
    </location>
</feature>
<evidence type="ECO:0000256" key="9">
    <source>
        <dbReference type="SAM" id="MobiDB-lite"/>
    </source>
</evidence>
<dbReference type="AlphaFoldDB" id="A0AAW0Y1P6"/>
<dbReference type="Pfam" id="PF22600">
    <property type="entry name" value="MTPAP-like_central"/>
    <property type="match status" value="1"/>
</dbReference>
<dbReference type="GO" id="GO:0046872">
    <property type="term" value="F:metal ion binding"/>
    <property type="evidence" value="ECO:0007669"/>
    <property type="project" value="UniProtKB-KW"/>
</dbReference>
<dbReference type="InterPro" id="IPR002058">
    <property type="entry name" value="PAP_assoc"/>
</dbReference>
<comment type="cofactor">
    <cofactor evidence="1">
        <name>Mn(2+)</name>
        <dbReference type="ChEBI" id="CHEBI:29035"/>
    </cofactor>
</comment>
<comment type="similarity">
    <text evidence="8">Belongs to the DNA polymerase type-B-like family. GLD2 subfamily.</text>
</comment>
<dbReference type="Gene3D" id="1.10.1410.10">
    <property type="match status" value="1"/>
</dbReference>
<evidence type="ECO:0000256" key="7">
    <source>
        <dbReference type="ARBA" id="ARBA00022842"/>
    </source>
</evidence>
<feature type="region of interest" description="Disordered" evidence="9">
    <location>
        <begin position="312"/>
        <end position="463"/>
    </location>
</feature>
<dbReference type="Gene3D" id="3.30.460.10">
    <property type="entry name" value="Beta Polymerase, domain 2"/>
    <property type="match status" value="1"/>
</dbReference>
<dbReference type="CDD" id="cd05402">
    <property type="entry name" value="NT_PAP_TUTase"/>
    <property type="match status" value="1"/>
</dbReference>
<comment type="cofactor">
    <cofactor evidence="2">
        <name>Mg(2+)</name>
        <dbReference type="ChEBI" id="CHEBI:18420"/>
    </cofactor>
</comment>
<evidence type="ECO:0000256" key="6">
    <source>
        <dbReference type="ARBA" id="ARBA00022723"/>
    </source>
</evidence>
<evidence type="ECO:0000313" key="13">
    <source>
        <dbReference type="Proteomes" id="UP001445076"/>
    </source>
</evidence>
<dbReference type="PANTHER" id="PTHR12271:SF40">
    <property type="entry name" value="POLY(A) RNA POLYMERASE GLD2"/>
    <property type="match status" value="1"/>
</dbReference>
<evidence type="ECO:0000256" key="1">
    <source>
        <dbReference type="ARBA" id="ARBA00001936"/>
    </source>
</evidence>
<comment type="caution">
    <text evidence="12">The sequence shown here is derived from an EMBL/GenBank/DDBJ whole genome shotgun (WGS) entry which is preliminary data.</text>
</comment>
<evidence type="ECO:0000256" key="8">
    <source>
        <dbReference type="ARBA" id="ARBA00038491"/>
    </source>
</evidence>
<evidence type="ECO:0000259" key="10">
    <source>
        <dbReference type="Pfam" id="PF03828"/>
    </source>
</evidence>
<evidence type="ECO:0000256" key="4">
    <source>
        <dbReference type="ARBA" id="ARBA00022490"/>
    </source>
</evidence>